<dbReference type="InterPro" id="IPR013538">
    <property type="entry name" value="ASHA1/2-like_C"/>
</dbReference>
<accession>A0ABS8PIM1</accession>
<dbReference type="Proteomes" id="UP001199469">
    <property type="component" value="Unassembled WGS sequence"/>
</dbReference>
<reference evidence="3 4" key="1">
    <citation type="submission" date="2021-11" db="EMBL/GenBank/DDBJ databases">
        <title>Draft genome sequence of Actinomycetospora sp. SF1 isolated from the rhizosphere soil.</title>
        <authorList>
            <person name="Duangmal K."/>
            <person name="Chantavorakit T."/>
        </authorList>
    </citation>
    <scope>NUCLEOTIDE SEQUENCE [LARGE SCALE GENOMIC DNA]</scope>
    <source>
        <strain evidence="3 4">TBRC 5722</strain>
    </source>
</reference>
<evidence type="ECO:0000313" key="4">
    <source>
        <dbReference type="Proteomes" id="UP001199469"/>
    </source>
</evidence>
<dbReference type="InterPro" id="IPR023393">
    <property type="entry name" value="START-like_dom_sf"/>
</dbReference>
<organism evidence="3 4">
    <name type="scientific">Actinomycetospora endophytica</name>
    <dbReference type="NCBI Taxonomy" id="2291215"/>
    <lineage>
        <taxon>Bacteria</taxon>
        <taxon>Bacillati</taxon>
        <taxon>Actinomycetota</taxon>
        <taxon>Actinomycetes</taxon>
        <taxon>Pseudonocardiales</taxon>
        <taxon>Pseudonocardiaceae</taxon>
        <taxon>Actinomycetospora</taxon>
    </lineage>
</organism>
<dbReference type="Gene3D" id="3.30.530.20">
    <property type="match status" value="1"/>
</dbReference>
<dbReference type="EMBL" id="JAJNDB010000010">
    <property type="protein sequence ID" value="MCD2198072.1"/>
    <property type="molecule type" value="Genomic_DNA"/>
</dbReference>
<feature type="domain" description="Activator of Hsp90 ATPase homologue 1/2-like C-terminal" evidence="2">
    <location>
        <begin position="25"/>
        <end position="157"/>
    </location>
</feature>
<comment type="caution">
    <text evidence="3">The sequence shown here is derived from an EMBL/GenBank/DDBJ whole genome shotgun (WGS) entry which is preliminary data.</text>
</comment>
<gene>
    <name evidence="3" type="ORF">LQ327_32350</name>
</gene>
<dbReference type="RefSeq" id="WP_230740658.1">
    <property type="nucleotide sequence ID" value="NZ_JAJNDB010000010.1"/>
</dbReference>
<comment type="similarity">
    <text evidence="1">Belongs to the AHA1 family.</text>
</comment>
<sequence>MNTTLATTITADPTVPAIRITREFDAPPAAVYRAHLDPDLVVRWLGPRRLTMTIQRWDAKTGGGYRYTHAGEDGTEHHFFGSFHELRENERIVQTFTYEGFPDGVAIETMTLTELPGGRTRLEAFSLGESFEARDAMIGSGMEEGVVEGYERLDEVLAG</sequence>
<proteinExistence type="inferred from homology"/>
<evidence type="ECO:0000259" key="2">
    <source>
        <dbReference type="Pfam" id="PF08327"/>
    </source>
</evidence>
<keyword evidence="4" id="KW-1185">Reference proteome</keyword>
<evidence type="ECO:0000313" key="3">
    <source>
        <dbReference type="EMBL" id="MCD2198072.1"/>
    </source>
</evidence>
<dbReference type="SUPFAM" id="SSF55961">
    <property type="entry name" value="Bet v1-like"/>
    <property type="match status" value="1"/>
</dbReference>
<dbReference type="CDD" id="cd07826">
    <property type="entry name" value="SRPBCC_CalC_Aha1-like_9"/>
    <property type="match status" value="1"/>
</dbReference>
<name>A0ABS8PIM1_9PSEU</name>
<protein>
    <submittedName>
        <fullName evidence="3">SRPBCC family protein</fullName>
    </submittedName>
</protein>
<dbReference type="Pfam" id="PF08327">
    <property type="entry name" value="AHSA1"/>
    <property type="match status" value="1"/>
</dbReference>
<evidence type="ECO:0000256" key="1">
    <source>
        <dbReference type="ARBA" id="ARBA00006817"/>
    </source>
</evidence>